<reference evidence="13" key="1">
    <citation type="submission" date="2019-04" db="EMBL/GenBank/DDBJ databases">
        <authorList>
            <consortium name="Science for Life Laboratories"/>
        </authorList>
    </citation>
    <scope>NUCLEOTIDE SEQUENCE</scope>
    <source>
        <strain evidence="13">MBLW1</strain>
    </source>
</reference>
<comment type="similarity">
    <text evidence="3 11">Belongs to the gamma-glutamyltransferase family.</text>
</comment>
<dbReference type="NCBIfam" id="TIGR00066">
    <property type="entry name" value="g_glut_trans"/>
    <property type="match status" value="1"/>
</dbReference>
<dbReference type="UniPathway" id="UPA00204"/>
<dbReference type="KEGG" id="tim:GMBLW1_06160"/>
<dbReference type="InterPro" id="IPR051792">
    <property type="entry name" value="GGT_bact"/>
</dbReference>
<dbReference type="Gene3D" id="3.60.20.40">
    <property type="match status" value="1"/>
</dbReference>
<feature type="signal peptide" evidence="12">
    <location>
        <begin position="1"/>
        <end position="22"/>
    </location>
</feature>
<evidence type="ECO:0000256" key="1">
    <source>
        <dbReference type="ARBA" id="ARBA00001049"/>
    </source>
</evidence>
<dbReference type="GO" id="GO:0103068">
    <property type="term" value="F:leukotriene C4 gamma-glutamyl transferase activity"/>
    <property type="evidence" value="ECO:0007669"/>
    <property type="project" value="UniProtKB-EC"/>
</dbReference>
<evidence type="ECO:0000256" key="3">
    <source>
        <dbReference type="ARBA" id="ARBA00009381"/>
    </source>
</evidence>
<comment type="PTM">
    <text evidence="11">Cleaved by autocatalysis into a large and a small subunit.</text>
</comment>
<comment type="catalytic activity">
    <reaction evidence="8 11">
        <text>an N-terminal (5-L-glutamyl)-[peptide] + an alpha-amino acid = 5-L-glutamyl amino acid + an N-terminal L-alpha-aminoacyl-[peptide]</text>
        <dbReference type="Rhea" id="RHEA:23904"/>
        <dbReference type="Rhea" id="RHEA-COMP:9780"/>
        <dbReference type="Rhea" id="RHEA-COMP:9795"/>
        <dbReference type="ChEBI" id="CHEBI:77644"/>
        <dbReference type="ChEBI" id="CHEBI:78597"/>
        <dbReference type="ChEBI" id="CHEBI:78599"/>
        <dbReference type="ChEBI" id="CHEBI:78608"/>
        <dbReference type="EC" id="2.3.2.2"/>
    </reaction>
</comment>
<comment type="catalytic activity">
    <reaction evidence="2 11">
        <text>glutathione + H2O = L-cysteinylglycine + L-glutamate</text>
        <dbReference type="Rhea" id="RHEA:28807"/>
        <dbReference type="ChEBI" id="CHEBI:15377"/>
        <dbReference type="ChEBI" id="CHEBI:29985"/>
        <dbReference type="ChEBI" id="CHEBI:57925"/>
        <dbReference type="ChEBI" id="CHEBI:61694"/>
        <dbReference type="EC" id="3.4.19.13"/>
    </reaction>
</comment>
<evidence type="ECO:0000256" key="6">
    <source>
        <dbReference type="ARBA" id="ARBA00023145"/>
    </source>
</evidence>
<keyword evidence="11" id="KW-0317">Glutathione biosynthesis</keyword>
<evidence type="ECO:0000256" key="9">
    <source>
        <dbReference type="PIRSR" id="PIRSR600101-1"/>
    </source>
</evidence>
<feature type="binding site" evidence="10">
    <location>
        <begin position="446"/>
        <end position="447"/>
    </location>
    <ligand>
        <name>L-glutamate</name>
        <dbReference type="ChEBI" id="CHEBI:29985"/>
    </ligand>
</feature>
<dbReference type="InterPro" id="IPR029055">
    <property type="entry name" value="Ntn_hydrolases_N"/>
</dbReference>
<keyword evidence="4 11" id="KW-0808">Transferase</keyword>
<feature type="binding site" evidence="10">
    <location>
        <position position="417"/>
    </location>
    <ligand>
        <name>L-glutamate</name>
        <dbReference type="ChEBI" id="CHEBI:29985"/>
    </ligand>
</feature>
<dbReference type="Gene3D" id="1.10.246.130">
    <property type="match status" value="1"/>
</dbReference>
<dbReference type="GO" id="GO:0036374">
    <property type="term" value="F:glutathione hydrolase activity"/>
    <property type="evidence" value="ECO:0007669"/>
    <property type="project" value="UniProtKB-UniRule"/>
</dbReference>
<comment type="catalytic activity">
    <reaction evidence="1 11">
        <text>an S-substituted glutathione + H2O = an S-substituted L-cysteinylglycine + L-glutamate</text>
        <dbReference type="Rhea" id="RHEA:59468"/>
        <dbReference type="ChEBI" id="CHEBI:15377"/>
        <dbReference type="ChEBI" id="CHEBI:29985"/>
        <dbReference type="ChEBI" id="CHEBI:90779"/>
        <dbReference type="ChEBI" id="CHEBI:143103"/>
        <dbReference type="EC" id="3.4.19.13"/>
    </reaction>
</comment>
<evidence type="ECO:0000256" key="7">
    <source>
        <dbReference type="ARBA" id="ARBA00023315"/>
    </source>
</evidence>
<evidence type="ECO:0000256" key="11">
    <source>
        <dbReference type="RuleBase" id="RU368036"/>
    </source>
</evidence>
<evidence type="ECO:0000256" key="12">
    <source>
        <dbReference type="SAM" id="SignalP"/>
    </source>
</evidence>
<comment type="subunit">
    <text evidence="11">This enzyme consists of two polypeptide chains, which are synthesized in precursor form from a single polypeptide.</text>
</comment>
<proteinExistence type="inferred from homology"/>
<dbReference type="Pfam" id="PF01019">
    <property type="entry name" value="G_glu_transpept"/>
    <property type="match status" value="1"/>
</dbReference>
<evidence type="ECO:0000256" key="10">
    <source>
        <dbReference type="PIRSR" id="PIRSR600101-2"/>
    </source>
</evidence>
<dbReference type="SUPFAM" id="SSF56235">
    <property type="entry name" value="N-terminal nucleophile aminohydrolases (Ntn hydrolases)"/>
    <property type="match status" value="1"/>
</dbReference>
<dbReference type="EMBL" id="LR593887">
    <property type="protein sequence ID" value="VTS04060.1"/>
    <property type="molecule type" value="Genomic_DNA"/>
</dbReference>
<evidence type="ECO:0000256" key="4">
    <source>
        <dbReference type="ARBA" id="ARBA00022679"/>
    </source>
</evidence>
<dbReference type="InterPro" id="IPR043137">
    <property type="entry name" value="GGT_ssub_C"/>
</dbReference>
<gene>
    <name evidence="13" type="ORF">GMBLW1_06160</name>
</gene>
<dbReference type="PANTHER" id="PTHR43199:SF1">
    <property type="entry name" value="GLUTATHIONE HYDROLASE PROENZYME"/>
    <property type="match status" value="1"/>
</dbReference>
<organism evidence="13">
    <name type="scientific">Tuwongella immobilis</name>
    <dbReference type="NCBI Taxonomy" id="692036"/>
    <lineage>
        <taxon>Bacteria</taxon>
        <taxon>Pseudomonadati</taxon>
        <taxon>Planctomycetota</taxon>
        <taxon>Planctomycetia</taxon>
        <taxon>Gemmatales</taxon>
        <taxon>Gemmataceae</taxon>
        <taxon>Tuwongella</taxon>
    </lineage>
</organism>
<dbReference type="GO" id="GO:0006751">
    <property type="term" value="P:glutathione catabolic process"/>
    <property type="evidence" value="ECO:0007669"/>
    <property type="project" value="UniProtKB-UniRule"/>
</dbReference>
<evidence type="ECO:0000313" key="14">
    <source>
        <dbReference type="Proteomes" id="UP000464378"/>
    </source>
</evidence>
<dbReference type="FunCoup" id="A0A6C2YPM1">
    <property type="interactions" value="244"/>
</dbReference>
<dbReference type="RefSeq" id="WP_162658424.1">
    <property type="nucleotide sequence ID" value="NZ_LR593887.1"/>
</dbReference>
<dbReference type="PRINTS" id="PR01210">
    <property type="entry name" value="GGTRANSPTASE"/>
</dbReference>
<protein>
    <recommendedName>
        <fullName evidence="11">Glutathione hydrolase proenzyme</fullName>
        <ecNumber evidence="11">2.3.2.2</ecNumber>
        <ecNumber evidence="11">3.4.19.13</ecNumber>
    </recommendedName>
    <component>
        <recommendedName>
            <fullName evidence="11">Glutathione hydrolase large chain</fullName>
        </recommendedName>
    </component>
    <component>
        <recommendedName>
            <fullName evidence="11">Glutathione hydrolase small chain</fullName>
        </recommendedName>
    </component>
</protein>
<feature type="binding site" evidence="10">
    <location>
        <position position="468"/>
    </location>
    <ligand>
        <name>L-glutamate</name>
        <dbReference type="ChEBI" id="CHEBI:29985"/>
    </ligand>
</feature>
<name>A0A6C2YPM1_9BACT</name>
<dbReference type="InterPro" id="IPR043138">
    <property type="entry name" value="GGT_lsub"/>
</dbReference>
<keyword evidence="6 11" id="KW-0865">Zymogen</keyword>
<keyword evidence="7 11" id="KW-0012">Acyltransferase</keyword>
<dbReference type="InParanoid" id="A0A6C2YPM1"/>
<evidence type="ECO:0000256" key="5">
    <source>
        <dbReference type="ARBA" id="ARBA00022801"/>
    </source>
</evidence>
<feature type="chain" id="PRO_5033534925" description="Glutathione hydrolase proenzyme" evidence="12">
    <location>
        <begin position="23"/>
        <end position="564"/>
    </location>
</feature>
<accession>A0A6C2YPM1</accession>
<comment type="pathway">
    <text evidence="11">Sulfur metabolism; glutathione metabolism.</text>
</comment>
<keyword evidence="14" id="KW-1185">Reference proteome</keyword>
<keyword evidence="12" id="KW-0732">Signal</keyword>
<dbReference type="PANTHER" id="PTHR43199">
    <property type="entry name" value="GLUTATHIONE HYDROLASE"/>
    <property type="match status" value="1"/>
</dbReference>
<evidence type="ECO:0000256" key="8">
    <source>
        <dbReference type="ARBA" id="ARBA00047417"/>
    </source>
</evidence>
<dbReference type="GO" id="GO:0006750">
    <property type="term" value="P:glutathione biosynthetic process"/>
    <property type="evidence" value="ECO:0007669"/>
    <property type="project" value="UniProtKB-KW"/>
</dbReference>
<dbReference type="AlphaFoldDB" id="A0A6C2YPM1"/>
<keyword evidence="5 11" id="KW-0378">Hydrolase</keyword>
<dbReference type="EC" id="2.3.2.2" evidence="11"/>
<sequence>MRLRTTVLAAWMVLVLTRSGEARPPAPDAPPRAATVAENGMVVCVSPIAADIGVEILKQGGTAVDAAVAVALAEAVTFPEAGNIGGGGFMLVQPPKGAEPTLFDYREKAPKASTPEMLASPTSWATPKAVGVPGTLRGLELAHQKYGKLPWKTLVEPAVRLARDGFPVSQALADGLNIVVQSKPNNPLFRQTFGKNGKGEWQAGDRFIQPDLAKTLTRVMEQGASEFYTGETAKLLAAEMQRSGGLITLEDLANYQAKQRTPIRSSYRGYEIISTPPPSAGGITLSLALNILETFPKAEHPRFSAETIHRMAESMKIAYSERAKYLGDPDFNSIPEHLTRKEHAEKLAKLIRPNAAIRSEALAPELNIPPESPSTTHFSIIDKDGMAVSNTYTLERSYGARIVVPGAGFLLNNEMTDFNIYPGVTDRTGKIGTMPNRIQPNKRMLSSMTPTILRKDGKVVLIVGSPGGRTITNTVMNIIVSVVDYDMEIQAAVASPRVHHQWLPNEIRMESLAKFPLEAQRLRAIGHQLTGHNQGDAHSIWVDPKTGKYHGASDHRIEGKAAGY</sequence>
<dbReference type="Proteomes" id="UP000464378">
    <property type="component" value="Chromosome"/>
</dbReference>
<evidence type="ECO:0000313" key="13">
    <source>
        <dbReference type="EMBL" id="VIP03344.1"/>
    </source>
</evidence>
<evidence type="ECO:0000256" key="2">
    <source>
        <dbReference type="ARBA" id="ARBA00001089"/>
    </source>
</evidence>
<dbReference type="InterPro" id="IPR000101">
    <property type="entry name" value="GGT_peptidase"/>
</dbReference>
<dbReference type="EMBL" id="LR586016">
    <property type="protein sequence ID" value="VIP03344.1"/>
    <property type="molecule type" value="Genomic_DNA"/>
</dbReference>
<feature type="binding site" evidence="10">
    <location>
        <position position="106"/>
    </location>
    <ligand>
        <name>L-glutamate</name>
        <dbReference type="ChEBI" id="CHEBI:29985"/>
    </ligand>
</feature>
<dbReference type="EC" id="3.4.19.13" evidence="11"/>
<feature type="active site" description="Nucleophile" evidence="9">
    <location>
        <position position="375"/>
    </location>
</feature>